<comment type="caution">
    <text evidence="7">The sequence shown here is derived from an EMBL/GenBank/DDBJ whole genome shotgun (WGS) entry which is preliminary data.</text>
</comment>
<dbReference type="EMBL" id="JAHCDA010000004">
    <property type="protein sequence ID" value="MBS7813357.1"/>
    <property type="molecule type" value="Genomic_DNA"/>
</dbReference>
<keyword evidence="1" id="KW-0472">Membrane</keyword>
<dbReference type="Gene3D" id="2.40.160.50">
    <property type="entry name" value="membrane protein fhac: a member of the omp85/tpsb transporter family"/>
    <property type="match status" value="1"/>
</dbReference>
<keyword evidence="4" id="KW-0732">Signal</keyword>
<dbReference type="PANTHER" id="PTHR34597:SF6">
    <property type="entry name" value="BLR6126 PROTEIN"/>
    <property type="match status" value="1"/>
</dbReference>
<feature type="chain" id="PRO_5045599959" evidence="4">
    <location>
        <begin position="23"/>
        <end position="562"/>
    </location>
</feature>
<keyword evidence="8" id="KW-1185">Reference proteome</keyword>
<dbReference type="PANTHER" id="PTHR34597">
    <property type="entry name" value="SLR1661 PROTEIN"/>
    <property type="match status" value="1"/>
</dbReference>
<dbReference type="Pfam" id="PF03865">
    <property type="entry name" value="ShlB"/>
    <property type="match status" value="1"/>
</dbReference>
<evidence type="ECO:0000259" key="5">
    <source>
        <dbReference type="Pfam" id="PF03865"/>
    </source>
</evidence>
<feature type="signal peptide" evidence="4">
    <location>
        <begin position="1"/>
        <end position="22"/>
    </location>
</feature>
<feature type="domain" description="Haemolysin activator HlyB C-terminal" evidence="5">
    <location>
        <begin position="214"/>
        <end position="523"/>
    </location>
</feature>
<dbReference type="Proteomes" id="UP000766336">
    <property type="component" value="Unassembled WGS sequence"/>
</dbReference>
<evidence type="ECO:0000313" key="7">
    <source>
        <dbReference type="EMBL" id="MBS7813357.1"/>
    </source>
</evidence>
<evidence type="ECO:0000256" key="2">
    <source>
        <dbReference type="ARBA" id="ARBA00022692"/>
    </source>
</evidence>
<dbReference type="InterPro" id="IPR013686">
    <property type="entry name" value="Polypept-transport_assoc_ShlB"/>
</dbReference>
<gene>
    <name evidence="7" type="ORF">KHU32_20615</name>
</gene>
<dbReference type="Gene3D" id="3.10.20.310">
    <property type="entry name" value="membrane protein fhac"/>
    <property type="match status" value="1"/>
</dbReference>
<protein>
    <submittedName>
        <fullName evidence="7">ShlB/FhaC/HecB family hemolysin secretion/activation protein</fullName>
    </submittedName>
</protein>
<evidence type="ECO:0000256" key="4">
    <source>
        <dbReference type="SAM" id="SignalP"/>
    </source>
</evidence>
<organism evidence="7 8">
    <name type="scientific">Roseococcus pinisoli</name>
    <dbReference type="NCBI Taxonomy" id="2835040"/>
    <lineage>
        <taxon>Bacteria</taxon>
        <taxon>Pseudomonadati</taxon>
        <taxon>Pseudomonadota</taxon>
        <taxon>Alphaproteobacteria</taxon>
        <taxon>Acetobacterales</taxon>
        <taxon>Roseomonadaceae</taxon>
        <taxon>Roseococcus</taxon>
    </lineage>
</organism>
<evidence type="ECO:0000256" key="3">
    <source>
        <dbReference type="ARBA" id="ARBA00023237"/>
    </source>
</evidence>
<dbReference type="RefSeq" id="WP_213672044.1">
    <property type="nucleotide sequence ID" value="NZ_JAHCDA010000004.1"/>
</dbReference>
<keyword evidence="2" id="KW-0812">Transmembrane</keyword>
<feature type="domain" description="Polypeptide-transport-associated ShlB-type" evidence="6">
    <location>
        <begin position="65"/>
        <end position="139"/>
    </location>
</feature>
<sequence>MTLIKAALVLVLLAALPMEALAQAGLGARGFDTDRPDIAPPRPQGRTAIPPAERQIVPAAVPDITIRDVAVTGDQLIERAALARAAAPFAGRRLSREVINELANAIAAAHREAGLALFGVVVPQQDFAQGVVILRVIEGEVAEIAIEGDTEGADLSLTRAYAEAMRGERPLRRATMERALLLMADIPGRRVTGRFEQLDTPGKVRLVLNVSRISQRYGLGFDNLGADFLGNVQITTGVTLNALLQEGDSTRFTVGFPVVDFERFTYFAFRHQQPIGTNGMTVSVNATHLEQRRTSESNLKGETTTFSLQATYPIIRRQTETLQVFGNFDIVDSRVSVPLGRLADEATRVIRVGAVYGRASEAQTRGGSLAVILSQGIDGAGARQRLGFFYGDPGFTKVTAIANYQHAFWGQRFMLRLRALGQYTGERLPSTEFFTYGGVMFGRGFEAATLFGDRGISGSVTLAMPFKTVMDVDSLAAGQSEFVGRLIRRAEAYVFVDGGRAENLAPAPAPRGDRAASAGFGLGFAVAEETNLNLEVAVPFLRPHNRHVDRGARFVAVFRRNF</sequence>
<keyword evidence="1" id="KW-1134">Transmembrane beta strand</keyword>
<keyword evidence="3" id="KW-0998">Cell outer membrane</keyword>
<evidence type="ECO:0000313" key="8">
    <source>
        <dbReference type="Proteomes" id="UP000766336"/>
    </source>
</evidence>
<evidence type="ECO:0000259" key="6">
    <source>
        <dbReference type="Pfam" id="PF08479"/>
    </source>
</evidence>
<dbReference type="InterPro" id="IPR005565">
    <property type="entry name" value="Hemolysn_activator_HlyB_C"/>
</dbReference>
<proteinExistence type="predicted"/>
<dbReference type="Pfam" id="PF08479">
    <property type="entry name" value="POTRA_2"/>
    <property type="match status" value="1"/>
</dbReference>
<accession>A0ABS5QI61</accession>
<dbReference type="InterPro" id="IPR051544">
    <property type="entry name" value="TPS_OM_transporter"/>
</dbReference>
<reference evidence="7 8" key="1">
    <citation type="submission" date="2021-05" db="EMBL/GenBank/DDBJ databases">
        <title>Roseococcus sp. XZZS9, whole genome shotgun sequencing project.</title>
        <authorList>
            <person name="Zhao G."/>
            <person name="Shen L."/>
        </authorList>
    </citation>
    <scope>NUCLEOTIDE SEQUENCE [LARGE SCALE GENOMIC DNA]</scope>
    <source>
        <strain evidence="7 8">XZZS9</strain>
    </source>
</reference>
<evidence type="ECO:0000256" key="1">
    <source>
        <dbReference type="ARBA" id="ARBA00022452"/>
    </source>
</evidence>
<name>A0ABS5QI61_9PROT</name>